<dbReference type="Pfam" id="PF02138">
    <property type="entry name" value="Beach"/>
    <property type="match status" value="1"/>
</dbReference>
<feature type="region of interest" description="Disordered" evidence="1">
    <location>
        <begin position="2270"/>
        <end position="2518"/>
    </location>
</feature>
<feature type="compositionally biased region" description="Polar residues" evidence="1">
    <location>
        <begin position="2270"/>
        <end position="2281"/>
    </location>
</feature>
<sequence>MTRLFLEAISQIIQIFSGSNSNNCIGQVQNSYLQEIISSCSNIQQLPFLQSKEIQQFQSSITTIPVPSITSCNENRTFLYFSNFTPQISDVILPFLDIFKSKIPLFDRKINQEVQFIYMKLKSVSEINPKKLLSTGTKENLSNFSLTNILSSSQPESETIARIALTSFLSFIHSIYKDKTKNQKQPNPNLNEENNDEKNTNSYFFDISVYSVLFNLIILSIQLKPSKSQIMDSLKLAMMILLEIFISESFKQYNILYPPPKKVLQRISTTPIIDENMATISKEESENGSNKEKDEFNNTENTESIEKVENTENIEKVENTENIEKVENTESIEKVENTENIEKVENTENIEKVENTEKINSIEKVKKVTFDKDEFCSILNNILTCLTTNLSLFFPGFDRLLVGIEKHVSSDHRSELHFFDKQLIKFITRLASNSRPSTFSVETARSLILLASGQLLKFDKDSLDYFIALSKHNDDSSNTQIVLMLVNSLTIELPKERITDADNEIIKLTTKLNKDKVQKFNENDEISLFPNHEYLNDCFFQPDTKYVIDLIVDKYLYSHDEDFTSFKPYIQEGYSKLVSKRVYKIITILSESFRRSNVMLDKLYTTFGKAISNSSSLFDSLCLFVVFYLESKSKWHFEPSTNPASFLILQHLFSRTILTKRATIVQRLQMYAIGILIDKSESDLLQILQNISTSFTNDENDKNLNLPTSPLFVLQILEGLIVNYRKLVILLTNSSDAVLEPLSNIMDEMRKISYNENYISDFNVTYEDIEPEPFDKKKEPHFTRDIDRVRYTFLILVSLIFENNEAKKILIDNLSFTKTFIDFVFEGKNVKEYILSQLESALVTSKCDPSIAFIPNITKIFDFICKDEDFSDINKAFYISKDILSMVNQTLLNRRDLCKNFIEFSPKIFQLIFCIQKVDNNDESSIVLFRELIEFLSRISVYLNITDQDKEIIKNTIQSIWPNNSPPNWLYYLLVKLMVPDEKLIRQPVLLHLIFAIFNNDEYLKFLCDLLEKNTFNVEKVCSVSFDQTIFKSLISDHSNFEKQTLIQKLFTNISLIQISPNVVYQYLRLLSPTDSFHLNENMPMYLNYLNELFVLSLETQHESWPLNPGHSQKPATFNLSSNSNLKNMSPKRTVNCFGDGFFTFVFWLKVEEMSPTYFPLIFSAKDERGNVYEVFIKGRKICINYDRIRNRSSLSFNFVFNKDEWYFISLSFSKQQENESDANFVVASMNINDNKDCRYELKFPLSQMVTGNTTFVFGGVLHEYSISSNNPCLLGPFALFNMLLRHDKLQSLYKQEQRFFCREVKDQSRLHVYQPYAIGPLQNQKNFASTLVLNVKMEVFIPLFLLIPMKFENGTSFDNYVVILIDIIKHGLNFGSIVEESFYHSNGFGIISFILSQNKYHEYCDYHLYCQFYSLFLNLMTDKLKTEMIKNILLNFDLWSRIEKADEIVQIFDNWLNALFPHNLQIISKIYSFSSLLNMIVFNFCHKEDEHLIKFQYELPQLSKSFLMSFSSNENRKTNLNLTEIQRQTINDILFQILLFYSVSKFTFDDYVLLVSYLSNSNSYDLITNIKKLLLQMIILKPSPLESVFENHSALTILHQIFKTDKISIEAIEATIEIIVFLHKASMINGNQFIPLVISNSSSYSSNIQSSITNIFSRFSFSSLRTVNFQEFSLIDHLYTISQQIPKEIFCQRDFFNRLLNLTEKASHEIFPFACWSCFCIFNTQKEDKKELLFSLFDNLEPSHEYVTPHWSLIPILLVIKVNDKNFANKMINFLIDCCKGDEWFGIYFTISILCSVFKVNPMKFQRIFLLKILNEAILKKSTLNEILIQICTSYIFYRNIEFDNIGKFFNDSPFRPTKQALKNSNENKMWDFNSLTTICSFISSISNVDLTSLKTVSYFGLRFHKMSGKWIDRDISLLLLKYTNDHLNNESIYCLRLLLIYYILHQNDDTKNQSLVTELERPNFTNSNNDNNGFSFNNFMNMNENSHVKKPDILQILIDLVCFQIEKIGLSEICPLFKNHSENFRVNGNQFFSIVSFLFDDREMYYYFFTNNFVFSKRIQDILSEILKLANNKENLPLFFCQLEAQQQCQLRQFLDFSCFDKFDTLRVFEFSQMETIVKKINDTYKCKHLFKDLFESITTSNAPLYSLNRFKKNGRAWHMKRDKTLVAQLIPLRMKTCWMYDSHADALQTSAAMVKARTSKSQPAQNNEARTERQTQQQAGNPQKESVANVQTANSTDITPMPINTQEASTKELTTNAKTNNFVETNSSLQKAQETSADNVFPTENAHEASTKELTSSEPATNSTEANSLPAKAQETSAASVPANENAQGASASASDSATNSTEANSLPAKAQETRVASVPANENAQEASTNELTSSEPATNSTEANSLPAKAQETRVASVPANENAQEASTKELTSSEPATNSTEANSLSAKAQETSAASVPANENAQGASASASDSADQNADSKEANNEGHATDGSLSTSSAASKHFSKVPSLSMQDSSQPVPGAPSKGSSTRVRRISTMMKKRLMLSASSCFVNIYSDCVKKNCELVSIDKTEDAFLSLSPSELKILKLKNFKLVHVYFSEVKRVTRTTYLHKPISLQIITRNGTEFFVNFDTRETREALYNFIFLRANTKYFSFVDQVEKSTQLWLDGSMTNFEYLLVINMAGGRSFQNSSQYPIFPFIFNNYNREISKSSSILNFLRDPQIYRNLAKPSGCLDNAKFEVLKKNQSILKKIESNNHFLFATGASNPQILYGEMARIEPFLSLYITLHGGQISPENKSSLLTSIPSLYENVLHDMTDFRELSPEFFSISPEFLEKPSNDIEKVLNFGNVFLPPWFSSFDESESNMPAEFLYLHRKALESNCVRASLNYWIDLLFGINQRSENNVYENSLYEDSWKARKVDVEASLQSKKKNQKRKNQEVNVKAVNCQNDEFTYNKELEASKRVLGQVPLKVFNKPHPQCTIILSAPRKTIRASTTHDKDLNLNLKLIKKEQVNSSKDNQPSSSRTPSFGNQNKHRQSLKNNKILSQSLIHINSLQQTQIEKSKDDDLIGNVRSKRSYSINERPDEIQGKKQQSRLRQFRDMHFDIHRVDLKRKDLIYASVYSATKKAIKIHTIDKFENRYLFTIDGSSYDMISAKSFTGKFLNNNISKQIANQDQNQSSQKVDSVLNSILSIASFRDCLFIVTKDKSFLLGSDGSVAIDGKLIDPEISNSNTIIDNTNSLTIENPDDLFQKKYLNVACDSESLVAIGTDSLIDLFKSSSRVKTDSLKETTVNGTVKAGASGINNVDINVSLNTKSGLIESSHSLDLSNSSFDLNQLHQLNQNADAMNFFFSDTLLMIKSPKRSFHFFSEYKVTCSAVSSFLNSMAIASNDGNILLYSLNKGSSIIEINLPSSFIAQKIIFANSLGLVVVYATMNKSSTLIENEILNNDVDDIIHSIFVFTINGELIRRRTIPCGKEGISQMTSFLSMKGIDYIAIITKSDNSLHICEAFLLNFENFNSPQQIEKTNNSNTSNLDPNSTKVNDSPLLIQNSSNENILDDENSLLKRQLNIPFPSILKFDDDVIYIGFKRKHSSLLYITVGGEFGSIQINRLVIEEY</sequence>
<proteinExistence type="predicted"/>
<dbReference type="EMBL" id="JAPFFF010000011">
    <property type="protein sequence ID" value="KAK8878371.1"/>
    <property type="molecule type" value="Genomic_DNA"/>
</dbReference>
<feature type="compositionally biased region" description="Polar residues" evidence="1">
    <location>
        <begin position="2295"/>
        <end position="2310"/>
    </location>
</feature>
<reference evidence="4 5" key="1">
    <citation type="submission" date="2024-04" db="EMBL/GenBank/DDBJ databases">
        <title>Tritrichomonas musculus Genome.</title>
        <authorList>
            <person name="Alves-Ferreira E."/>
            <person name="Grigg M."/>
            <person name="Lorenzi H."/>
            <person name="Galac M."/>
        </authorList>
    </citation>
    <scope>NUCLEOTIDE SEQUENCE [LARGE SCALE GENOMIC DNA]</scope>
    <source>
        <strain evidence="4 5">EAF2021</strain>
    </source>
</reference>
<feature type="compositionally biased region" description="Low complexity" evidence="1">
    <location>
        <begin position="2329"/>
        <end position="2349"/>
    </location>
</feature>
<gene>
    <name evidence="4" type="ORF">M9Y10_005139</name>
</gene>
<evidence type="ECO:0008006" key="6">
    <source>
        <dbReference type="Google" id="ProtNLM"/>
    </source>
</evidence>
<dbReference type="PROSITE" id="PS50197">
    <property type="entry name" value="BEACH"/>
    <property type="match status" value="1"/>
</dbReference>
<dbReference type="InterPro" id="IPR036372">
    <property type="entry name" value="BEACH_dom_sf"/>
</dbReference>
<feature type="compositionally biased region" description="Polar residues" evidence="1">
    <location>
        <begin position="2495"/>
        <end position="2505"/>
    </location>
</feature>
<dbReference type="InterPro" id="IPR000409">
    <property type="entry name" value="BEACH_dom"/>
</dbReference>
<feature type="region of interest" description="Disordered" evidence="1">
    <location>
        <begin position="3050"/>
        <end position="3077"/>
    </location>
</feature>
<protein>
    <recommendedName>
        <fullName evidence="6">BEACH domain-containing protein</fullName>
    </recommendedName>
</protein>
<comment type="caution">
    <text evidence="4">The sequence shown here is derived from an EMBL/GenBank/DDBJ whole genome shotgun (WGS) entry which is preliminary data.</text>
</comment>
<dbReference type="InterPro" id="IPR050865">
    <property type="entry name" value="BEACH_Domain"/>
</dbReference>
<dbReference type="SUPFAM" id="SSF49899">
    <property type="entry name" value="Concanavalin A-like lectins/glucanases"/>
    <property type="match status" value="1"/>
</dbReference>
<keyword evidence="5" id="KW-1185">Reference proteome</keyword>
<dbReference type="SUPFAM" id="SSF81837">
    <property type="entry name" value="BEACH domain"/>
    <property type="match status" value="1"/>
</dbReference>
<feature type="region of interest" description="Disordered" evidence="1">
    <location>
        <begin position="2195"/>
        <end position="2246"/>
    </location>
</feature>
<evidence type="ECO:0000256" key="1">
    <source>
        <dbReference type="SAM" id="MobiDB-lite"/>
    </source>
</evidence>
<dbReference type="PROSITE" id="PS51783">
    <property type="entry name" value="PH_BEACH"/>
    <property type="match status" value="1"/>
</dbReference>
<feature type="compositionally biased region" description="Polar residues" evidence="1">
    <location>
        <begin position="2202"/>
        <end position="2246"/>
    </location>
</feature>
<feature type="domain" description="BEACH" evidence="2">
    <location>
        <begin position="2636"/>
        <end position="2964"/>
    </location>
</feature>
<feature type="region of interest" description="Disordered" evidence="1">
    <location>
        <begin position="277"/>
        <end position="309"/>
    </location>
</feature>
<name>A0ABR2JKG0_9EUKA</name>
<feature type="compositionally biased region" description="Polar residues" evidence="1">
    <location>
        <begin position="2405"/>
        <end position="2448"/>
    </location>
</feature>
<feature type="compositionally biased region" description="Basic and acidic residues" evidence="1">
    <location>
        <begin position="2465"/>
        <end position="2476"/>
    </location>
</feature>
<evidence type="ECO:0000313" key="4">
    <source>
        <dbReference type="EMBL" id="KAK8878371.1"/>
    </source>
</evidence>
<dbReference type="Gene3D" id="1.10.1540.10">
    <property type="entry name" value="BEACH domain"/>
    <property type="match status" value="1"/>
</dbReference>
<dbReference type="InterPro" id="IPR023362">
    <property type="entry name" value="PH-BEACH_dom"/>
</dbReference>
<evidence type="ECO:0000313" key="5">
    <source>
        <dbReference type="Proteomes" id="UP001470230"/>
    </source>
</evidence>
<feature type="region of interest" description="Disordered" evidence="1">
    <location>
        <begin position="2995"/>
        <end position="3021"/>
    </location>
</feature>
<evidence type="ECO:0000259" key="2">
    <source>
        <dbReference type="PROSITE" id="PS50197"/>
    </source>
</evidence>
<dbReference type="PANTHER" id="PTHR13743:SF161">
    <property type="entry name" value="BEIGE_BEACH DOMAIN CONTAINING PROTEIN"/>
    <property type="match status" value="1"/>
</dbReference>
<feature type="compositionally biased region" description="Polar residues" evidence="1">
    <location>
        <begin position="2364"/>
        <end position="2389"/>
    </location>
</feature>
<evidence type="ECO:0000259" key="3">
    <source>
        <dbReference type="PROSITE" id="PS51783"/>
    </source>
</evidence>
<dbReference type="Proteomes" id="UP001470230">
    <property type="component" value="Unassembled WGS sequence"/>
</dbReference>
<feature type="compositionally biased region" description="Polar residues" evidence="1">
    <location>
        <begin position="2997"/>
        <end position="3016"/>
    </location>
</feature>
<organism evidence="4 5">
    <name type="scientific">Tritrichomonas musculus</name>
    <dbReference type="NCBI Taxonomy" id="1915356"/>
    <lineage>
        <taxon>Eukaryota</taxon>
        <taxon>Metamonada</taxon>
        <taxon>Parabasalia</taxon>
        <taxon>Tritrichomonadida</taxon>
        <taxon>Tritrichomonadidae</taxon>
        <taxon>Tritrichomonas</taxon>
    </lineage>
</organism>
<feature type="compositionally biased region" description="Low complexity" evidence="1">
    <location>
        <begin position="2449"/>
        <end position="2464"/>
    </location>
</feature>
<dbReference type="SMART" id="SM01026">
    <property type="entry name" value="Beach"/>
    <property type="match status" value="1"/>
</dbReference>
<accession>A0ABR2JKG0</accession>
<dbReference type="InterPro" id="IPR013320">
    <property type="entry name" value="ConA-like_dom_sf"/>
</dbReference>
<feature type="domain" description="BEACH-type PH" evidence="3">
    <location>
        <begin position="2507"/>
        <end position="2630"/>
    </location>
</feature>
<feature type="compositionally biased region" description="Basic and acidic residues" evidence="1">
    <location>
        <begin position="281"/>
        <end position="296"/>
    </location>
</feature>
<feature type="compositionally biased region" description="Polar residues" evidence="1">
    <location>
        <begin position="2317"/>
        <end position="2328"/>
    </location>
</feature>
<dbReference type="SUPFAM" id="SSF50729">
    <property type="entry name" value="PH domain-like"/>
    <property type="match status" value="1"/>
</dbReference>
<dbReference type="PANTHER" id="PTHR13743">
    <property type="entry name" value="BEIGE/BEACH-RELATED"/>
    <property type="match status" value="1"/>
</dbReference>